<sequence length="302" mass="33117">MNSLLYAAVVFIWGTTWIAIAAQHGEISPVVGVLWRFGIAATILFIALFLLKKLKPLTKRDHAFCALQGLCIFGINFVCIYSAVAYINSGLESVIFSMAVLFNTINSRIFFKQRISANFIPAALLGLLGMLALFWHDLTATTFQWQTFMAIGLCAFGTYCFSLGNMISLRHKQQNADLLSTTAYAMLYGALFMGAVALFRGENLLPHMSIVGWSALMYLSLIGSVAGFTIYFILIARIGAGPAAYSTLLFPLVALSISTVWEGYVWTAAAVLGVMLILLGNYILFSPPKFLTKILNKEKAVI</sequence>
<dbReference type="RefSeq" id="WP_308982189.1">
    <property type="nucleotide sequence ID" value="NZ_JAVIDL010000058.1"/>
</dbReference>
<evidence type="ECO:0000313" key="9">
    <source>
        <dbReference type="Proteomes" id="UP001243844"/>
    </source>
</evidence>
<proteinExistence type="inferred from homology"/>
<dbReference type="InterPro" id="IPR050638">
    <property type="entry name" value="AA-Vitamin_Transporters"/>
</dbReference>
<comment type="subcellular location">
    <subcellularLocation>
        <location evidence="1">Membrane</location>
        <topology evidence="1">Multi-pass membrane protein</topology>
    </subcellularLocation>
</comment>
<dbReference type="Pfam" id="PF00892">
    <property type="entry name" value="EamA"/>
    <property type="match status" value="2"/>
</dbReference>
<evidence type="ECO:0000259" key="7">
    <source>
        <dbReference type="Pfam" id="PF00892"/>
    </source>
</evidence>
<gene>
    <name evidence="8" type="ORF">RFH47_16030</name>
</gene>
<evidence type="ECO:0000256" key="1">
    <source>
        <dbReference type="ARBA" id="ARBA00004141"/>
    </source>
</evidence>
<feature type="transmembrane region" description="Helical" evidence="6">
    <location>
        <begin position="93"/>
        <end position="111"/>
    </location>
</feature>
<dbReference type="PANTHER" id="PTHR32322:SF2">
    <property type="entry name" value="EAMA DOMAIN-CONTAINING PROTEIN"/>
    <property type="match status" value="1"/>
</dbReference>
<feature type="transmembrane region" description="Helical" evidence="6">
    <location>
        <begin position="63"/>
        <end position="87"/>
    </location>
</feature>
<organism evidence="8 9">
    <name type="scientific">Acinetobacter rudis</name>
    <dbReference type="NCBI Taxonomy" id="632955"/>
    <lineage>
        <taxon>Bacteria</taxon>
        <taxon>Pseudomonadati</taxon>
        <taxon>Pseudomonadota</taxon>
        <taxon>Gammaproteobacteria</taxon>
        <taxon>Moraxellales</taxon>
        <taxon>Moraxellaceae</taxon>
        <taxon>Acinetobacter</taxon>
    </lineage>
</organism>
<evidence type="ECO:0000256" key="2">
    <source>
        <dbReference type="ARBA" id="ARBA00007362"/>
    </source>
</evidence>
<dbReference type="EMBL" id="JAVIDL010000058">
    <property type="protein sequence ID" value="MDQ8937223.1"/>
    <property type="molecule type" value="Genomic_DNA"/>
</dbReference>
<name>A0AAW8JC18_9GAMM</name>
<dbReference type="Proteomes" id="UP001243844">
    <property type="component" value="Unassembled WGS sequence"/>
</dbReference>
<keyword evidence="3 6" id="KW-0812">Transmembrane</keyword>
<evidence type="ECO:0000256" key="4">
    <source>
        <dbReference type="ARBA" id="ARBA00022989"/>
    </source>
</evidence>
<feature type="transmembrane region" description="Helical" evidence="6">
    <location>
        <begin position="267"/>
        <end position="285"/>
    </location>
</feature>
<feature type="transmembrane region" description="Helical" evidence="6">
    <location>
        <begin position="31"/>
        <end position="51"/>
    </location>
</feature>
<keyword evidence="4 6" id="KW-1133">Transmembrane helix</keyword>
<feature type="transmembrane region" description="Helical" evidence="6">
    <location>
        <begin position="211"/>
        <end position="236"/>
    </location>
</feature>
<dbReference type="SUPFAM" id="SSF103481">
    <property type="entry name" value="Multidrug resistance efflux transporter EmrE"/>
    <property type="match status" value="2"/>
</dbReference>
<dbReference type="PANTHER" id="PTHR32322">
    <property type="entry name" value="INNER MEMBRANE TRANSPORTER"/>
    <property type="match status" value="1"/>
</dbReference>
<dbReference type="GO" id="GO:0016020">
    <property type="term" value="C:membrane"/>
    <property type="evidence" value="ECO:0007669"/>
    <property type="project" value="UniProtKB-SubCell"/>
</dbReference>
<feature type="domain" description="EamA" evidence="7">
    <location>
        <begin position="166"/>
        <end position="285"/>
    </location>
</feature>
<reference evidence="8" key="1">
    <citation type="submission" date="2023-08" db="EMBL/GenBank/DDBJ databases">
        <title>Emergence of clinically-relevant ST2 carbapenem-resistant Acinetobacter baumannii strains in hospital sewages in Zhejiang, East of China.</title>
        <authorList>
            <person name="Kaichao C."/>
            <person name="Zhang R."/>
        </authorList>
    </citation>
    <scope>NUCLEOTIDE SEQUENCE</scope>
    <source>
        <strain evidence="8">M-RB-37</strain>
    </source>
</reference>
<comment type="similarity">
    <text evidence="2">Belongs to the EamA transporter family.</text>
</comment>
<feature type="transmembrane region" description="Helical" evidence="6">
    <location>
        <begin position="148"/>
        <end position="166"/>
    </location>
</feature>
<evidence type="ECO:0000313" key="8">
    <source>
        <dbReference type="EMBL" id="MDQ8937223.1"/>
    </source>
</evidence>
<dbReference type="InterPro" id="IPR037185">
    <property type="entry name" value="EmrE-like"/>
</dbReference>
<evidence type="ECO:0000256" key="3">
    <source>
        <dbReference type="ARBA" id="ARBA00022692"/>
    </source>
</evidence>
<dbReference type="InterPro" id="IPR000620">
    <property type="entry name" value="EamA_dom"/>
</dbReference>
<dbReference type="AlphaFoldDB" id="A0AAW8JC18"/>
<feature type="domain" description="EamA" evidence="7">
    <location>
        <begin position="4"/>
        <end position="134"/>
    </location>
</feature>
<protein>
    <submittedName>
        <fullName evidence="8">DMT family transporter</fullName>
    </submittedName>
</protein>
<feature type="transmembrane region" description="Helical" evidence="6">
    <location>
        <begin position="118"/>
        <end position="136"/>
    </location>
</feature>
<comment type="caution">
    <text evidence="8">The sequence shown here is derived from an EMBL/GenBank/DDBJ whole genome shotgun (WGS) entry which is preliminary data.</text>
</comment>
<evidence type="ECO:0000256" key="5">
    <source>
        <dbReference type="ARBA" id="ARBA00023136"/>
    </source>
</evidence>
<feature type="transmembrane region" description="Helical" evidence="6">
    <location>
        <begin position="243"/>
        <end position="261"/>
    </location>
</feature>
<evidence type="ECO:0000256" key="6">
    <source>
        <dbReference type="SAM" id="Phobius"/>
    </source>
</evidence>
<accession>A0AAW8JC18</accession>
<feature type="transmembrane region" description="Helical" evidence="6">
    <location>
        <begin position="178"/>
        <end position="199"/>
    </location>
</feature>
<keyword evidence="5 6" id="KW-0472">Membrane</keyword>